<organism evidence="1">
    <name type="scientific">Ditylum brightwellii</name>
    <dbReference type="NCBI Taxonomy" id="49249"/>
    <lineage>
        <taxon>Eukaryota</taxon>
        <taxon>Sar</taxon>
        <taxon>Stramenopiles</taxon>
        <taxon>Ochrophyta</taxon>
        <taxon>Bacillariophyta</taxon>
        <taxon>Mediophyceae</taxon>
        <taxon>Lithodesmiophycidae</taxon>
        <taxon>Lithodesmiales</taxon>
        <taxon>Lithodesmiaceae</taxon>
        <taxon>Ditylum</taxon>
    </lineage>
</organism>
<evidence type="ECO:0000313" key="1">
    <source>
        <dbReference type="EMBL" id="CAE4597626.1"/>
    </source>
</evidence>
<reference evidence="1" key="1">
    <citation type="submission" date="2021-01" db="EMBL/GenBank/DDBJ databases">
        <authorList>
            <person name="Corre E."/>
            <person name="Pelletier E."/>
            <person name="Niang G."/>
            <person name="Scheremetjew M."/>
            <person name="Finn R."/>
            <person name="Kale V."/>
            <person name="Holt S."/>
            <person name="Cochrane G."/>
            <person name="Meng A."/>
            <person name="Brown T."/>
            <person name="Cohen L."/>
        </authorList>
    </citation>
    <scope>NUCLEOTIDE SEQUENCE</scope>
    <source>
        <strain evidence="1">GSO104</strain>
    </source>
</reference>
<accession>A0A7S4QY93</accession>
<dbReference type="SUPFAM" id="SSF52833">
    <property type="entry name" value="Thioredoxin-like"/>
    <property type="match status" value="1"/>
</dbReference>
<dbReference type="SUPFAM" id="SSF48452">
    <property type="entry name" value="TPR-like"/>
    <property type="match status" value="1"/>
</dbReference>
<gene>
    <name evidence="1" type="ORF">DBRI00130_LOCUS9861</name>
</gene>
<proteinExistence type="predicted"/>
<dbReference type="Gene3D" id="1.25.40.10">
    <property type="entry name" value="Tetratricopeptide repeat domain"/>
    <property type="match status" value="1"/>
</dbReference>
<protein>
    <submittedName>
        <fullName evidence="1">Uncharacterized protein</fullName>
    </submittedName>
</protein>
<sequence length="278" mass="30067">MAKDPIQRTQRQRVVIPQHSILFIFLIISTLSKNTQSLSSSTPNKKFTVKVCQNKDCLKQFGGEGLVQTFHDLIPPSWEEDSIANDAKSFISVECSGCLSQCGKGPNIMIEESSGKTTTPGKLYFGVDGVGAASAVLDVACGLDSPIELLIASSSMIKARSASSPSKKESLLNPTIEKLSTHPEFSTSTAYAHALTMRADARLELIPPNIQGALEDIQIASSILPTDAKVWRVMADAQEANGDIKAAVKSVMKWSEYDPSFRTKAKKELSRLSSSLNC</sequence>
<dbReference type="InterPro" id="IPR011990">
    <property type="entry name" value="TPR-like_helical_dom_sf"/>
</dbReference>
<dbReference type="Gene3D" id="3.40.30.10">
    <property type="entry name" value="Glutaredoxin"/>
    <property type="match status" value="1"/>
</dbReference>
<dbReference type="CDD" id="cd02980">
    <property type="entry name" value="TRX_Fd_family"/>
    <property type="match status" value="1"/>
</dbReference>
<dbReference type="AlphaFoldDB" id="A0A7S4QY93"/>
<dbReference type="PANTHER" id="PTHR47682:SF1">
    <property type="entry name" value="TETRATRICOPEPTIDE REPEAT (TPR)-CONTAINING PROTEIN"/>
    <property type="match status" value="1"/>
</dbReference>
<dbReference type="InterPro" id="IPR036249">
    <property type="entry name" value="Thioredoxin-like_sf"/>
</dbReference>
<name>A0A7S4QY93_9STRA</name>
<dbReference type="EMBL" id="HBNS01012212">
    <property type="protein sequence ID" value="CAE4597626.1"/>
    <property type="molecule type" value="Transcribed_RNA"/>
</dbReference>
<dbReference type="PANTHER" id="PTHR47682">
    <property type="entry name" value="TETRATRICOPEPTIDE REPEAT (TPR)-CONTAINING PROTEIN"/>
    <property type="match status" value="1"/>
</dbReference>